<evidence type="ECO:0000256" key="4">
    <source>
        <dbReference type="ARBA" id="ARBA00022989"/>
    </source>
</evidence>
<keyword evidence="3 6" id="KW-0812">Transmembrane</keyword>
<dbReference type="RefSeq" id="WP_253760033.1">
    <property type="nucleotide sequence ID" value="NZ_JAMZDZ010000001.1"/>
</dbReference>
<evidence type="ECO:0000313" key="8">
    <source>
        <dbReference type="EMBL" id="MFC4129788.1"/>
    </source>
</evidence>
<feature type="transmembrane region" description="Helical" evidence="6">
    <location>
        <begin position="253"/>
        <end position="276"/>
    </location>
</feature>
<dbReference type="PANTHER" id="PTHR23513">
    <property type="entry name" value="INTEGRAL MEMBRANE EFFLUX PROTEIN-RELATED"/>
    <property type="match status" value="1"/>
</dbReference>
<evidence type="ECO:0000313" key="9">
    <source>
        <dbReference type="Proteomes" id="UP001595816"/>
    </source>
</evidence>
<accession>A0ABV8LH33</accession>
<dbReference type="InterPro" id="IPR011701">
    <property type="entry name" value="MFS"/>
</dbReference>
<dbReference type="Proteomes" id="UP001595816">
    <property type="component" value="Unassembled WGS sequence"/>
</dbReference>
<feature type="transmembrane region" description="Helical" evidence="6">
    <location>
        <begin position="344"/>
        <end position="366"/>
    </location>
</feature>
<feature type="transmembrane region" description="Helical" evidence="6">
    <location>
        <begin position="71"/>
        <end position="90"/>
    </location>
</feature>
<proteinExistence type="predicted"/>
<feature type="transmembrane region" description="Helical" evidence="6">
    <location>
        <begin position="145"/>
        <end position="164"/>
    </location>
</feature>
<keyword evidence="5 6" id="KW-0472">Membrane</keyword>
<gene>
    <name evidence="8" type="ORF">ACFOZ4_04140</name>
</gene>
<dbReference type="Gene3D" id="1.20.1250.20">
    <property type="entry name" value="MFS general substrate transporter like domains"/>
    <property type="match status" value="1"/>
</dbReference>
<dbReference type="InterPro" id="IPR020846">
    <property type="entry name" value="MFS_dom"/>
</dbReference>
<dbReference type="SUPFAM" id="SSF103473">
    <property type="entry name" value="MFS general substrate transporter"/>
    <property type="match status" value="1"/>
</dbReference>
<feature type="transmembrane region" description="Helical" evidence="6">
    <location>
        <begin position="283"/>
        <end position="304"/>
    </location>
</feature>
<name>A0ABV8LH33_9ACTN</name>
<comment type="subcellular location">
    <subcellularLocation>
        <location evidence="1">Cell membrane</location>
        <topology evidence="1">Multi-pass membrane protein</topology>
    </subcellularLocation>
</comment>
<keyword evidence="2" id="KW-1003">Cell membrane</keyword>
<organism evidence="8 9">
    <name type="scientific">Hamadaea flava</name>
    <dbReference type="NCBI Taxonomy" id="1742688"/>
    <lineage>
        <taxon>Bacteria</taxon>
        <taxon>Bacillati</taxon>
        <taxon>Actinomycetota</taxon>
        <taxon>Actinomycetes</taxon>
        <taxon>Micromonosporales</taxon>
        <taxon>Micromonosporaceae</taxon>
        <taxon>Hamadaea</taxon>
    </lineage>
</organism>
<evidence type="ECO:0000256" key="3">
    <source>
        <dbReference type="ARBA" id="ARBA00022692"/>
    </source>
</evidence>
<feature type="transmembrane region" description="Helical" evidence="6">
    <location>
        <begin position="310"/>
        <end position="332"/>
    </location>
</feature>
<evidence type="ECO:0000256" key="2">
    <source>
        <dbReference type="ARBA" id="ARBA00022475"/>
    </source>
</evidence>
<dbReference type="EMBL" id="JBHSAY010000003">
    <property type="protein sequence ID" value="MFC4129788.1"/>
    <property type="molecule type" value="Genomic_DNA"/>
</dbReference>
<evidence type="ECO:0000259" key="7">
    <source>
        <dbReference type="PROSITE" id="PS50850"/>
    </source>
</evidence>
<feature type="transmembrane region" description="Helical" evidence="6">
    <location>
        <begin position="96"/>
        <end position="114"/>
    </location>
</feature>
<feature type="transmembrane region" description="Helical" evidence="6">
    <location>
        <begin position="44"/>
        <end position="64"/>
    </location>
</feature>
<sequence>MNRRAPLAGLLLASTLSLLGSRMSMIALPWLVLVTTGSAAKTGLVGAAELVPYVLACALGGPVIDKVGGRRISIVADLLSAVVIGAIPLLHQSGGLGLPHLTLLVAVAGLLRGFGDTAKRGAMFPQVVAKSGVEMTRAATLVDGTSRAAGLIGGILAGPLIVWLGDAADVLLLDAASFGLCAILVGLLVRVPGKADRVTEPYGVALRGGLAYLRGDRLVLGLILMLFVTNMLDQGFSAVLVPLWARDIFGTPIGIGLVGGSFGLGAVLGNIAFGFLAPKLPRWALFAGGFLFAGAPRFFFLAFGAPGWSIVVLGLLDGLAIAAVNPILSAVMYERVPEHLQARVQGLGSAVGFAGMPLGALLAGWLGEYSAQLALVICGTAYLVATLAPFIGKFWREMDRRPAPAAASSPELVTA</sequence>
<dbReference type="PANTHER" id="PTHR23513:SF11">
    <property type="entry name" value="STAPHYLOFERRIN A TRANSPORTER"/>
    <property type="match status" value="1"/>
</dbReference>
<keyword evidence="4 6" id="KW-1133">Transmembrane helix</keyword>
<evidence type="ECO:0000256" key="5">
    <source>
        <dbReference type="ARBA" id="ARBA00023136"/>
    </source>
</evidence>
<protein>
    <submittedName>
        <fullName evidence="8">MFS transporter</fullName>
    </submittedName>
</protein>
<dbReference type="PROSITE" id="PS50850">
    <property type="entry name" value="MFS"/>
    <property type="match status" value="1"/>
</dbReference>
<feature type="transmembrane region" description="Helical" evidence="6">
    <location>
        <begin position="372"/>
        <end position="391"/>
    </location>
</feature>
<dbReference type="CDD" id="cd06173">
    <property type="entry name" value="MFS_MefA_like"/>
    <property type="match status" value="1"/>
</dbReference>
<reference evidence="9" key="1">
    <citation type="journal article" date="2019" name="Int. J. Syst. Evol. Microbiol.">
        <title>The Global Catalogue of Microorganisms (GCM) 10K type strain sequencing project: providing services to taxonomists for standard genome sequencing and annotation.</title>
        <authorList>
            <consortium name="The Broad Institute Genomics Platform"/>
            <consortium name="The Broad Institute Genome Sequencing Center for Infectious Disease"/>
            <person name="Wu L."/>
            <person name="Ma J."/>
        </authorList>
    </citation>
    <scope>NUCLEOTIDE SEQUENCE [LARGE SCALE GENOMIC DNA]</scope>
    <source>
        <strain evidence="9">CGMCC 4.7289</strain>
    </source>
</reference>
<comment type="caution">
    <text evidence="8">The sequence shown here is derived from an EMBL/GenBank/DDBJ whole genome shotgun (WGS) entry which is preliminary data.</text>
</comment>
<dbReference type="Pfam" id="PF07690">
    <property type="entry name" value="MFS_1"/>
    <property type="match status" value="1"/>
</dbReference>
<evidence type="ECO:0000256" key="1">
    <source>
        <dbReference type="ARBA" id="ARBA00004651"/>
    </source>
</evidence>
<keyword evidence="9" id="KW-1185">Reference proteome</keyword>
<feature type="transmembrane region" description="Helical" evidence="6">
    <location>
        <begin position="170"/>
        <end position="189"/>
    </location>
</feature>
<feature type="domain" description="Major facilitator superfamily (MFS) profile" evidence="7">
    <location>
        <begin position="219"/>
        <end position="415"/>
    </location>
</feature>
<dbReference type="InterPro" id="IPR036259">
    <property type="entry name" value="MFS_trans_sf"/>
</dbReference>
<evidence type="ECO:0000256" key="6">
    <source>
        <dbReference type="SAM" id="Phobius"/>
    </source>
</evidence>
<feature type="transmembrane region" description="Helical" evidence="6">
    <location>
        <begin position="218"/>
        <end position="241"/>
    </location>
</feature>